<reference evidence="2" key="1">
    <citation type="submission" date="2015-02" db="EMBL/GenBank/DDBJ databases">
        <authorList>
            <person name="Chooi Y.-H."/>
        </authorList>
    </citation>
    <scope>NUCLEOTIDE SEQUENCE [LARGE SCALE GENOMIC DNA]</scope>
    <source>
        <strain evidence="2">strain Y</strain>
    </source>
</reference>
<dbReference type="KEGG" id="fiy:BN1229_v1_3981"/>
<dbReference type="AlphaFoldDB" id="A0A0D6JKR0"/>
<dbReference type="Proteomes" id="UP000033187">
    <property type="component" value="Chromosome 1"/>
</dbReference>
<accession>A0A0D6JKR0</accession>
<proteinExistence type="predicted"/>
<evidence type="ECO:0000313" key="1">
    <source>
        <dbReference type="EMBL" id="CPR22548.1"/>
    </source>
</evidence>
<protein>
    <submittedName>
        <fullName evidence="1">Uncharacterized protein</fullName>
    </submittedName>
</protein>
<sequence length="84" mass="9484">MHGPSFTLRASAMLSLSMSASLKFLPKVRIKPGFQSAGVSLRGNPGLLIYLAASHWEAVFVCGRFRPLWQAFKMSQRRARFDWL</sequence>
<dbReference type="EMBL" id="LN829119">
    <property type="protein sequence ID" value="CPR22548.1"/>
    <property type="molecule type" value="Genomic_DNA"/>
</dbReference>
<gene>
    <name evidence="1" type="ORF">YBN1229_v1_3981</name>
</gene>
<dbReference type="KEGG" id="fil:BN1229_v1_3994"/>
<name>A0A0D6JKR0_9HYPH</name>
<organism evidence="1 2">
    <name type="scientific">Candidatus Filomicrobium marinum</name>
    <dbReference type="NCBI Taxonomy" id="1608628"/>
    <lineage>
        <taxon>Bacteria</taxon>
        <taxon>Pseudomonadati</taxon>
        <taxon>Pseudomonadota</taxon>
        <taxon>Alphaproteobacteria</taxon>
        <taxon>Hyphomicrobiales</taxon>
        <taxon>Hyphomicrobiaceae</taxon>
        <taxon>Filomicrobium</taxon>
    </lineage>
</organism>
<evidence type="ECO:0000313" key="2">
    <source>
        <dbReference type="Proteomes" id="UP000033187"/>
    </source>
</evidence>
<keyword evidence="2" id="KW-1185">Reference proteome</keyword>